<evidence type="ECO:0000259" key="1">
    <source>
        <dbReference type="Pfam" id="PF13403"/>
    </source>
</evidence>
<dbReference type="EMBL" id="BAABWU010000001">
    <property type="protein sequence ID" value="GAA6194675.1"/>
    <property type="molecule type" value="Genomic_DNA"/>
</dbReference>
<dbReference type="RefSeq" id="WP_353396266.1">
    <property type="nucleotide sequence ID" value="NZ_BAABWU010000001.1"/>
</dbReference>
<proteinExistence type="predicted"/>
<organism evidence="2 3">
    <name type="scientific">Pseudophaeobacter arcticus</name>
    <dbReference type="NCBI Taxonomy" id="385492"/>
    <lineage>
        <taxon>Bacteria</taxon>
        <taxon>Pseudomonadati</taxon>
        <taxon>Pseudomonadota</taxon>
        <taxon>Alphaproteobacteria</taxon>
        <taxon>Rhodobacterales</taxon>
        <taxon>Paracoccaceae</taxon>
        <taxon>Pseudophaeobacter</taxon>
    </lineage>
</organism>
<name>A0ABQ0AFL8_9RHOB</name>
<dbReference type="InterPro" id="IPR036844">
    <property type="entry name" value="Hint_dom_sf"/>
</dbReference>
<dbReference type="Proteomes" id="UP001441944">
    <property type="component" value="Unassembled WGS sequence"/>
</dbReference>
<feature type="domain" description="Hedgehog/Intein (Hint)" evidence="1">
    <location>
        <begin position="176"/>
        <end position="320"/>
    </location>
</feature>
<protein>
    <recommendedName>
        <fullName evidence="1">Hedgehog/Intein (Hint) domain-containing protein</fullName>
    </recommendedName>
</protein>
<accession>A0ABQ0AFL8</accession>
<sequence>MCWLGITDFARGCSDLSGLVQALRTEGGGDALMLRGTLVVEMSIPDSPRLEPLLQFSQDGDWPISLAIQAVPGGGVSLILQQSGRLSHATLNPSGAGHTGQVRLTYAWDSLAGYARLALECADSDRAQIALLPPPCPWRYQDLKTLVSPGPLRFTSAALTYLAVSNALEPVGPMPGLAPETPVATPQGYRPVDTLQRGDLVLSESGDSLPVLHVLRREVPAMGIFRPVVLRAPFFGLQQAIQVSASQRLVLSGSEVEYLFGRPAVLVPTRHLMGTSVATAVAVPDHPRGKGMTICYTQLILPDHAPLLAAGGVLESLYLGSLRRDATRLKASQLAAVDRATVPEHGPPRYPVLGAFDAAVLAERRVA</sequence>
<keyword evidence="3" id="KW-1185">Reference proteome</keyword>
<dbReference type="InterPro" id="IPR028992">
    <property type="entry name" value="Hedgehog/Intein_dom"/>
</dbReference>
<evidence type="ECO:0000313" key="3">
    <source>
        <dbReference type="Proteomes" id="UP001441944"/>
    </source>
</evidence>
<evidence type="ECO:0000313" key="2">
    <source>
        <dbReference type="EMBL" id="GAA6194675.1"/>
    </source>
</evidence>
<gene>
    <name evidence="2" type="ORF">NBRC116598_01190</name>
</gene>
<dbReference type="Pfam" id="PF13403">
    <property type="entry name" value="Hint_2"/>
    <property type="match status" value="1"/>
</dbReference>
<reference evidence="2 3" key="1">
    <citation type="submission" date="2024-04" db="EMBL/GenBank/DDBJ databases">
        <title>Draft genome sequence of Pseudophaeobacter arcticus NBRC 116598.</title>
        <authorList>
            <person name="Miyakawa T."/>
            <person name="Kusuya Y."/>
            <person name="Miura T."/>
        </authorList>
    </citation>
    <scope>NUCLEOTIDE SEQUENCE [LARGE SCALE GENOMIC DNA]</scope>
    <source>
        <strain evidence="2 3">SU-CL00105</strain>
    </source>
</reference>
<dbReference type="SUPFAM" id="SSF51294">
    <property type="entry name" value="Hedgehog/intein (Hint) domain"/>
    <property type="match status" value="1"/>
</dbReference>
<comment type="caution">
    <text evidence="2">The sequence shown here is derived from an EMBL/GenBank/DDBJ whole genome shotgun (WGS) entry which is preliminary data.</text>
</comment>